<dbReference type="PANTHER" id="PTHR33429:SF2">
    <property type="entry name" value="OS01G0888850 PROTEIN"/>
    <property type="match status" value="1"/>
</dbReference>
<proteinExistence type="predicted"/>
<feature type="transmembrane region" description="Helical" evidence="2">
    <location>
        <begin position="34"/>
        <end position="55"/>
    </location>
</feature>
<gene>
    <name evidence="3" type="ORF">AXF42_Ash008278</name>
</gene>
<dbReference type="Proteomes" id="UP000236161">
    <property type="component" value="Unassembled WGS sequence"/>
</dbReference>
<evidence type="ECO:0000256" key="2">
    <source>
        <dbReference type="SAM" id="Phobius"/>
    </source>
</evidence>
<reference evidence="3 4" key="1">
    <citation type="journal article" date="2017" name="Nature">
        <title>The Apostasia genome and the evolution of orchids.</title>
        <authorList>
            <person name="Zhang G.Q."/>
            <person name="Liu K.W."/>
            <person name="Li Z."/>
            <person name="Lohaus R."/>
            <person name="Hsiao Y.Y."/>
            <person name="Niu S.C."/>
            <person name="Wang J.Y."/>
            <person name="Lin Y.C."/>
            <person name="Xu Q."/>
            <person name="Chen L.J."/>
            <person name="Yoshida K."/>
            <person name="Fujiwara S."/>
            <person name="Wang Z.W."/>
            <person name="Zhang Y.Q."/>
            <person name="Mitsuda N."/>
            <person name="Wang M."/>
            <person name="Liu G.H."/>
            <person name="Pecoraro L."/>
            <person name="Huang H.X."/>
            <person name="Xiao X.J."/>
            <person name="Lin M."/>
            <person name="Wu X.Y."/>
            <person name="Wu W.L."/>
            <person name="Chen Y.Y."/>
            <person name="Chang S.B."/>
            <person name="Sakamoto S."/>
            <person name="Ohme-Takagi M."/>
            <person name="Yagi M."/>
            <person name="Zeng S.J."/>
            <person name="Shen C.Y."/>
            <person name="Yeh C.M."/>
            <person name="Luo Y.B."/>
            <person name="Tsai W.C."/>
            <person name="Van de Peer Y."/>
            <person name="Liu Z.J."/>
        </authorList>
    </citation>
    <scope>NUCLEOTIDE SEQUENCE [LARGE SCALE GENOMIC DNA]</scope>
    <source>
        <strain evidence="4">cv. Shenzhen</strain>
        <tissue evidence="3">Stem</tissue>
    </source>
</reference>
<keyword evidence="2" id="KW-1133">Transmembrane helix</keyword>
<organism evidence="3 4">
    <name type="scientific">Apostasia shenzhenica</name>
    <dbReference type="NCBI Taxonomy" id="1088818"/>
    <lineage>
        <taxon>Eukaryota</taxon>
        <taxon>Viridiplantae</taxon>
        <taxon>Streptophyta</taxon>
        <taxon>Embryophyta</taxon>
        <taxon>Tracheophyta</taxon>
        <taxon>Spermatophyta</taxon>
        <taxon>Magnoliopsida</taxon>
        <taxon>Liliopsida</taxon>
        <taxon>Asparagales</taxon>
        <taxon>Orchidaceae</taxon>
        <taxon>Apostasioideae</taxon>
        <taxon>Apostasia</taxon>
    </lineage>
</organism>
<dbReference type="PANTHER" id="PTHR33429">
    <property type="entry name" value="OS02G0708000 PROTEIN-RELATED"/>
    <property type="match status" value="1"/>
</dbReference>
<evidence type="ECO:0000256" key="1">
    <source>
        <dbReference type="SAM" id="MobiDB-lite"/>
    </source>
</evidence>
<keyword evidence="2" id="KW-0472">Membrane</keyword>
<accession>A0A2I0AXF7</accession>
<name>A0A2I0AXF7_9ASPA</name>
<dbReference type="EMBL" id="KZ451939">
    <property type="protein sequence ID" value="PKA60219.1"/>
    <property type="molecule type" value="Genomic_DNA"/>
</dbReference>
<feature type="region of interest" description="Disordered" evidence="1">
    <location>
        <begin position="82"/>
        <end position="125"/>
    </location>
</feature>
<dbReference type="AlphaFoldDB" id="A0A2I0AXF7"/>
<evidence type="ECO:0000313" key="3">
    <source>
        <dbReference type="EMBL" id="PKA60219.1"/>
    </source>
</evidence>
<dbReference type="OrthoDB" id="1928111at2759"/>
<sequence>MAFQQQQPPPPGATATMYPPSYAAHVGQGSYGPVIAALAVIAVLGIIACVAGRLCSGGRIAGLRGYDFEGWIERKCGSSIGVRVSLPPPPSAEGRSGGGAGSSSAAEAPPEARHSPENQAETAPS</sequence>
<keyword evidence="2" id="KW-0812">Transmembrane</keyword>
<evidence type="ECO:0000313" key="4">
    <source>
        <dbReference type="Proteomes" id="UP000236161"/>
    </source>
</evidence>
<keyword evidence="4" id="KW-1185">Reference proteome</keyword>
<protein>
    <submittedName>
        <fullName evidence="3">Uncharacterized protein</fullName>
    </submittedName>
</protein>
<dbReference type="STRING" id="1088818.A0A2I0AXF7"/>